<evidence type="ECO:0000313" key="2">
    <source>
        <dbReference type="EMBL" id="MSU88007.1"/>
    </source>
</evidence>
<dbReference type="EMBL" id="WIND01000001">
    <property type="protein sequence ID" value="MSU88007.1"/>
    <property type="molecule type" value="Genomic_DNA"/>
</dbReference>
<accession>A0A6L5YUR3</accession>
<dbReference type="InterPro" id="IPR014922">
    <property type="entry name" value="YdhG-like"/>
</dbReference>
<gene>
    <name evidence="2" type="ORF">GE300_00055</name>
</gene>
<dbReference type="Pfam" id="PF13376">
    <property type="entry name" value="OmdA"/>
    <property type="match status" value="1"/>
</dbReference>
<dbReference type="Gene3D" id="3.90.1150.200">
    <property type="match status" value="1"/>
</dbReference>
<dbReference type="Pfam" id="PF08818">
    <property type="entry name" value="DUF1801"/>
    <property type="match status" value="1"/>
</dbReference>
<comment type="caution">
    <text evidence="2">The sequence shown here is derived from an EMBL/GenBank/DDBJ whole genome shotgun (WGS) entry which is preliminary data.</text>
</comment>
<dbReference type="SUPFAM" id="SSF159888">
    <property type="entry name" value="YdhG-like"/>
    <property type="match status" value="1"/>
</dbReference>
<reference evidence="2 3" key="1">
    <citation type="submission" date="2019-10" db="EMBL/GenBank/DDBJ databases">
        <title>Cognatihalovulum marinum gen. nov. sp. nov., a new member of the family Rhodobacteraceae isolated from deep seawater of the Northwest Indian Ocean.</title>
        <authorList>
            <person name="Ruan C."/>
            <person name="Wang J."/>
            <person name="Zheng X."/>
            <person name="Song L."/>
            <person name="Zhu Y."/>
            <person name="Huang Y."/>
            <person name="Lu Z."/>
            <person name="Du W."/>
            <person name="Huang L."/>
            <person name="Dai X."/>
        </authorList>
    </citation>
    <scope>NUCLEOTIDE SEQUENCE [LARGE SCALE GENOMIC DNA]</scope>
    <source>
        <strain evidence="2 3">2CG4</strain>
    </source>
</reference>
<proteinExistence type="predicted"/>
<dbReference type="Proteomes" id="UP000474957">
    <property type="component" value="Unassembled WGS sequence"/>
</dbReference>
<organism evidence="2 3">
    <name type="scientific">Halovulum marinum</name>
    <dbReference type="NCBI Taxonomy" id="2662447"/>
    <lineage>
        <taxon>Bacteria</taxon>
        <taxon>Pseudomonadati</taxon>
        <taxon>Pseudomonadota</taxon>
        <taxon>Alphaproteobacteria</taxon>
        <taxon>Rhodobacterales</taxon>
        <taxon>Paracoccaceae</taxon>
        <taxon>Halovulum</taxon>
    </lineage>
</organism>
<feature type="domain" description="YdhG-like" evidence="1">
    <location>
        <begin position="15"/>
        <end position="112"/>
    </location>
</feature>
<evidence type="ECO:0000259" key="1">
    <source>
        <dbReference type="Pfam" id="PF08818"/>
    </source>
</evidence>
<dbReference type="InterPro" id="IPR016786">
    <property type="entry name" value="YdeI_bac"/>
</dbReference>
<protein>
    <recommendedName>
        <fullName evidence="1">YdhG-like domain-containing protein</fullName>
    </recommendedName>
</protein>
<dbReference type="AlphaFoldDB" id="A0A6L5YUR3"/>
<name>A0A6L5YUR3_9RHOB</name>
<dbReference type="PIRSF" id="PIRSF021308">
    <property type="entry name" value="UCP021308"/>
    <property type="match status" value="1"/>
</dbReference>
<dbReference type="RefSeq" id="WP_154443687.1">
    <property type="nucleotide sequence ID" value="NZ_WIND01000001.1"/>
</dbReference>
<keyword evidence="3" id="KW-1185">Reference proteome</keyword>
<evidence type="ECO:0000313" key="3">
    <source>
        <dbReference type="Proteomes" id="UP000474957"/>
    </source>
</evidence>
<sequence length="193" mass="21843">MQMRLDPYFDKAKTWAEERRRLRAILLEFPLTEELKWRQPCYTHDGANVVILYAMKDCVGLGFLKGALIDDPAGVLVAPGKNSQAARQIRFRSLGEIDKKEPVLRAIIDSAIAVQKAGLKVDFKARRALVYPDELRAKMDADPDFKAAFEALTPGRQRGYVLHISDAKQSATRARRVERHAPRIFAGKGMHDR</sequence>